<dbReference type="PROSITE" id="PS50102">
    <property type="entry name" value="RRM"/>
    <property type="match status" value="2"/>
</dbReference>
<evidence type="ECO:0000256" key="4">
    <source>
        <dbReference type="ARBA" id="ARBA00022884"/>
    </source>
</evidence>
<evidence type="ECO:0000256" key="7">
    <source>
        <dbReference type="PROSITE-ProRule" id="PRU00176"/>
    </source>
</evidence>
<feature type="domain" description="RRM" evidence="9">
    <location>
        <begin position="306"/>
        <end position="389"/>
    </location>
</feature>
<dbReference type="GO" id="GO:0003723">
    <property type="term" value="F:RNA binding"/>
    <property type="evidence" value="ECO:0007669"/>
    <property type="project" value="UniProtKB-UniRule"/>
</dbReference>
<dbReference type="NCBIfam" id="TIGR01642">
    <property type="entry name" value="U2AF_lg"/>
    <property type="match status" value="1"/>
</dbReference>
<dbReference type="CDD" id="cd12231">
    <property type="entry name" value="RRM2_U2AF65"/>
    <property type="match status" value="1"/>
</dbReference>
<dbReference type="STRING" id="5627.A0A1C7M9H6"/>
<dbReference type="Pfam" id="PF00076">
    <property type="entry name" value="RRM_1"/>
    <property type="match status" value="1"/>
</dbReference>
<gene>
    <name evidence="10" type="primary">U2af2</name>
    <name evidence="10" type="ORF">A0H81_06024</name>
</gene>
<keyword evidence="5" id="KW-0508">mRNA splicing</keyword>
<evidence type="ECO:0000313" key="10">
    <source>
        <dbReference type="EMBL" id="OBZ73560.1"/>
    </source>
</evidence>
<proteinExistence type="predicted"/>
<dbReference type="OrthoDB" id="10266058at2759"/>
<dbReference type="OMA" id="MTQWDIK"/>
<organism evidence="10 11">
    <name type="scientific">Grifola frondosa</name>
    <name type="common">Maitake</name>
    <name type="synonym">Polyporus frondosus</name>
    <dbReference type="NCBI Taxonomy" id="5627"/>
    <lineage>
        <taxon>Eukaryota</taxon>
        <taxon>Fungi</taxon>
        <taxon>Dikarya</taxon>
        <taxon>Basidiomycota</taxon>
        <taxon>Agaricomycotina</taxon>
        <taxon>Agaricomycetes</taxon>
        <taxon>Polyporales</taxon>
        <taxon>Grifolaceae</taxon>
        <taxon>Grifola</taxon>
    </lineage>
</organism>
<feature type="region of interest" description="Disordered" evidence="8">
    <location>
        <begin position="643"/>
        <end position="662"/>
    </location>
</feature>
<dbReference type="SUPFAM" id="SSF54928">
    <property type="entry name" value="RNA-binding domain, RBD"/>
    <property type="match status" value="2"/>
</dbReference>
<feature type="domain" description="RRM" evidence="9">
    <location>
        <begin position="415"/>
        <end position="493"/>
    </location>
</feature>
<name>A0A1C7M9H6_GRIFR</name>
<evidence type="ECO:0000256" key="1">
    <source>
        <dbReference type="ARBA" id="ARBA00004123"/>
    </source>
</evidence>
<keyword evidence="6" id="KW-0539">Nucleus</keyword>
<comment type="subcellular location">
    <subcellularLocation>
        <location evidence="1">Nucleus</location>
    </subcellularLocation>
</comment>
<dbReference type="CDD" id="cd12230">
    <property type="entry name" value="RRM1_U2AF65"/>
    <property type="match status" value="1"/>
</dbReference>
<comment type="caution">
    <text evidence="10">The sequence shown here is derived from an EMBL/GenBank/DDBJ whole genome shotgun (WGS) entry which is preliminary data.</text>
</comment>
<evidence type="ECO:0000313" key="11">
    <source>
        <dbReference type="Proteomes" id="UP000092993"/>
    </source>
</evidence>
<keyword evidence="2" id="KW-0507">mRNA processing</keyword>
<keyword evidence="11" id="KW-1185">Reference proteome</keyword>
<dbReference type="InterPro" id="IPR035979">
    <property type="entry name" value="RBD_domain_sf"/>
</dbReference>
<keyword evidence="3" id="KW-0677">Repeat</keyword>
<feature type="compositionally biased region" description="Polar residues" evidence="8">
    <location>
        <begin position="41"/>
        <end position="55"/>
    </location>
</feature>
<feature type="compositionally biased region" description="Gly residues" evidence="8">
    <location>
        <begin position="180"/>
        <end position="191"/>
    </location>
</feature>
<evidence type="ECO:0000256" key="5">
    <source>
        <dbReference type="ARBA" id="ARBA00023187"/>
    </source>
</evidence>
<feature type="compositionally biased region" description="Pro residues" evidence="8">
    <location>
        <begin position="653"/>
        <end position="662"/>
    </location>
</feature>
<feature type="region of interest" description="Disordered" evidence="8">
    <location>
        <begin position="41"/>
        <end position="66"/>
    </location>
</feature>
<evidence type="ECO:0000256" key="6">
    <source>
        <dbReference type="ARBA" id="ARBA00023242"/>
    </source>
</evidence>
<protein>
    <submittedName>
        <fullName evidence="10">Splicing factor U2AF subunit</fullName>
    </submittedName>
</protein>
<dbReference type="GO" id="GO:0008380">
    <property type="term" value="P:RNA splicing"/>
    <property type="evidence" value="ECO:0007669"/>
    <property type="project" value="UniProtKB-KW"/>
</dbReference>
<dbReference type="EMBL" id="LUGG01000006">
    <property type="protein sequence ID" value="OBZ73560.1"/>
    <property type="molecule type" value="Genomic_DNA"/>
</dbReference>
<dbReference type="FunFam" id="3.30.70.330:FF:000676">
    <property type="entry name" value="U2 snRNP auxiliary factor large subunit"/>
    <property type="match status" value="1"/>
</dbReference>
<evidence type="ECO:0000256" key="2">
    <source>
        <dbReference type="ARBA" id="ARBA00022664"/>
    </source>
</evidence>
<accession>A0A1C7M9H6</accession>
<feature type="region of interest" description="Disordered" evidence="8">
    <location>
        <begin position="81"/>
        <end position="239"/>
    </location>
</feature>
<keyword evidence="4 7" id="KW-0694">RNA-binding</keyword>
<dbReference type="InterPro" id="IPR006529">
    <property type="entry name" value="U2AF_lg"/>
</dbReference>
<evidence type="ECO:0000256" key="8">
    <source>
        <dbReference type="SAM" id="MobiDB-lite"/>
    </source>
</evidence>
<dbReference type="PANTHER" id="PTHR23139">
    <property type="entry name" value="RNA-BINDING PROTEIN"/>
    <property type="match status" value="1"/>
</dbReference>
<reference evidence="10 11" key="1">
    <citation type="submission" date="2016-03" db="EMBL/GenBank/DDBJ databases">
        <title>Whole genome sequencing of Grifola frondosa 9006-11.</title>
        <authorList>
            <person name="Min B."/>
            <person name="Park H."/>
            <person name="Kim J.-G."/>
            <person name="Cho H."/>
            <person name="Oh Y.-L."/>
            <person name="Kong W.-S."/>
            <person name="Choi I.-G."/>
        </authorList>
    </citation>
    <scope>NUCLEOTIDE SEQUENCE [LARGE SCALE GENOMIC DNA]</scope>
    <source>
        <strain evidence="10 11">9006-11</strain>
    </source>
</reference>
<dbReference type="GO" id="GO:0006397">
    <property type="term" value="P:mRNA processing"/>
    <property type="evidence" value="ECO:0007669"/>
    <property type="project" value="UniProtKB-KW"/>
</dbReference>
<dbReference type="Gene3D" id="3.30.70.330">
    <property type="match status" value="3"/>
</dbReference>
<dbReference type="GO" id="GO:0005634">
    <property type="term" value="C:nucleus"/>
    <property type="evidence" value="ECO:0007669"/>
    <property type="project" value="UniProtKB-SubCell"/>
</dbReference>
<sequence>MKDISVDALPIPSVPVSTKLGSLGWASQTCHAESNAGKTSHSVTHLSTIPPTACSTPAAPRTATMASAPEEIERYGDRAHASARDYGREREHGRHRGDGGDRERGDRDRDRDRERYESRRHPERDREREPRDRDRDRDRERDRYGGRGGRGDDPMRRPHREDDRRREHRGPPRDDDFPMGGMGAMGGGAGPHRGRPPRDDVEGGERRGRGRNRDGLGTPERRSPTPVDAVPLSQRKRKASGWDVHAPGYEQYTAMQAKQTGLFNLPGANRTQIPPILSIPGLPPPMPVQSFGMGIGGNPNLSRQSRRLYIGSITPDINEQNLADFFNSKMKEMSIGTGAPGNPVLAVQCNYEKNYAFVEFRSAEDATAAMAFDGIIFINGPLKIRRPKDYGGPDMIAPSTHVPGVVSTNVPDSINKIFVGGLPTYLNEEQVMELLKSFGDLKAFNLVRENGNGVSKGFAFFEYVDPGVTDVAIQSLSGMELGDKYLVVQRASVGAKPGQPPIPGMYESFPEIPRPIMPAGETDGTNARILLMLNMVVPEDLSDDQEYADIYEDIKEECGRYGRVEDLRIPRPVKKDKAKWGEGGAESAMAAQRVDEAAGVGRVYVKYVDSLSAGDALKALAGRSFAGRSIIATLLGDDSQTTPPLNLIFAPQPDAPPPLPQD</sequence>
<dbReference type="Proteomes" id="UP000092993">
    <property type="component" value="Unassembled WGS sequence"/>
</dbReference>
<evidence type="ECO:0000256" key="3">
    <source>
        <dbReference type="ARBA" id="ARBA00022737"/>
    </source>
</evidence>
<dbReference type="SMART" id="SM00360">
    <property type="entry name" value="RRM"/>
    <property type="match status" value="2"/>
</dbReference>
<dbReference type="AlphaFoldDB" id="A0A1C7M9H6"/>
<feature type="compositionally biased region" description="Basic and acidic residues" evidence="8">
    <location>
        <begin position="81"/>
        <end position="176"/>
    </location>
</feature>
<evidence type="ECO:0000259" key="9">
    <source>
        <dbReference type="PROSITE" id="PS50102"/>
    </source>
</evidence>
<dbReference type="InterPro" id="IPR012677">
    <property type="entry name" value="Nucleotide-bd_a/b_plait_sf"/>
</dbReference>
<dbReference type="InterPro" id="IPR000504">
    <property type="entry name" value="RRM_dom"/>
</dbReference>
<dbReference type="CDD" id="cd12232">
    <property type="entry name" value="RRM3_U2AF65"/>
    <property type="match status" value="1"/>
</dbReference>
<feature type="compositionally biased region" description="Basic and acidic residues" evidence="8">
    <location>
        <begin position="196"/>
        <end position="223"/>
    </location>
</feature>